<feature type="region of interest" description="Disordered" evidence="1">
    <location>
        <begin position="507"/>
        <end position="528"/>
    </location>
</feature>
<dbReference type="OrthoDB" id="5428259at2759"/>
<feature type="compositionally biased region" description="Basic residues" evidence="1">
    <location>
        <begin position="80"/>
        <end position="91"/>
    </location>
</feature>
<evidence type="ECO:0000313" key="3">
    <source>
        <dbReference type="Proteomes" id="UP000070501"/>
    </source>
</evidence>
<feature type="region of interest" description="Disordered" evidence="1">
    <location>
        <begin position="131"/>
        <end position="178"/>
    </location>
</feature>
<gene>
    <name evidence="2" type="ORF">Micbo1qcDRAFT_217793</name>
</gene>
<feature type="compositionally biased region" description="Polar residues" evidence="1">
    <location>
        <begin position="321"/>
        <end position="340"/>
    </location>
</feature>
<accession>A0A136JFY9</accession>
<keyword evidence="3" id="KW-1185">Reference proteome</keyword>
<dbReference type="Proteomes" id="UP000070501">
    <property type="component" value="Unassembled WGS sequence"/>
</dbReference>
<proteinExistence type="predicted"/>
<organism evidence="2 3">
    <name type="scientific">Microdochium bolleyi</name>
    <dbReference type="NCBI Taxonomy" id="196109"/>
    <lineage>
        <taxon>Eukaryota</taxon>
        <taxon>Fungi</taxon>
        <taxon>Dikarya</taxon>
        <taxon>Ascomycota</taxon>
        <taxon>Pezizomycotina</taxon>
        <taxon>Sordariomycetes</taxon>
        <taxon>Xylariomycetidae</taxon>
        <taxon>Xylariales</taxon>
        <taxon>Microdochiaceae</taxon>
        <taxon>Microdochium</taxon>
    </lineage>
</organism>
<feature type="compositionally biased region" description="Low complexity" evidence="1">
    <location>
        <begin position="367"/>
        <end position="378"/>
    </location>
</feature>
<evidence type="ECO:0000313" key="2">
    <source>
        <dbReference type="EMBL" id="KXJ96036.1"/>
    </source>
</evidence>
<feature type="region of interest" description="Disordered" evidence="1">
    <location>
        <begin position="321"/>
        <end position="381"/>
    </location>
</feature>
<dbReference type="EMBL" id="KQ964246">
    <property type="protein sequence ID" value="KXJ96036.1"/>
    <property type="molecule type" value="Genomic_DNA"/>
</dbReference>
<feature type="compositionally biased region" description="Polar residues" evidence="1">
    <location>
        <begin position="351"/>
        <end position="360"/>
    </location>
</feature>
<name>A0A136JFY9_9PEZI</name>
<protein>
    <submittedName>
        <fullName evidence="2">Uncharacterized protein</fullName>
    </submittedName>
</protein>
<sequence>MNSKSHIFHHWNLELFKEVNPRIRTALQNFQAFWEEHDLAGRIRARMIKRNQIPRIAADTAAHEAEARVFENSTTDVNPRHSRSGPKKSQRNLHPDVDTPIEDNFSDFSLPLSHSLPVNFKYDPDTIPDSFEAFPSEQYPSLEGSPAHPATPQPSILHWRGPSSFQTQQDSAGNASAYYPALGDTNGVSPYPDLDMARSSRHVEGKSRLLYEANDSEVEPKYEPSERGCSVHSEEAADIVEQVKQDEFKPKGQQFNGMGGFDAASNVQKRKRNQRKNPEVLVQLRANSESVTTDEHVFDSHFNLQRVRDVFDESDISCTCPVNSSTENSPSTSRAHSIQGTIDPDRKPITAQATANQASSEIPRRPSNLSSSGINSLGGRLGGHSMRSIGGQITGYPASGMWHPLRAANNNATFKMATTSANGPYQSLLHFGKENDPGEFFGQDLSTNANPYFASHDPRIPEAFNPLFVQHPEQDRRHLMPNFENIVQTGATIQPYDHRHAPFPLMHLPPPHDGLSRHHHDSVSDVQL</sequence>
<feature type="region of interest" description="Disordered" evidence="1">
    <location>
        <begin position="69"/>
        <end position="99"/>
    </location>
</feature>
<reference evidence="3" key="1">
    <citation type="submission" date="2016-02" db="EMBL/GenBank/DDBJ databases">
        <title>Draft genome sequence of Microdochium bolleyi, a fungal endophyte of beachgrass.</title>
        <authorList>
            <consortium name="DOE Joint Genome Institute"/>
            <person name="David A.S."/>
            <person name="May G."/>
            <person name="Haridas S."/>
            <person name="Lim J."/>
            <person name="Wang M."/>
            <person name="Labutti K."/>
            <person name="Lipzen A."/>
            <person name="Barry K."/>
            <person name="Grigoriev I.V."/>
        </authorList>
    </citation>
    <scope>NUCLEOTIDE SEQUENCE [LARGE SCALE GENOMIC DNA]</scope>
    <source>
        <strain evidence="3">J235TASD1</strain>
    </source>
</reference>
<evidence type="ECO:0000256" key="1">
    <source>
        <dbReference type="SAM" id="MobiDB-lite"/>
    </source>
</evidence>
<feature type="compositionally biased region" description="Polar residues" evidence="1">
    <location>
        <begin position="163"/>
        <end position="174"/>
    </location>
</feature>
<feature type="region of interest" description="Disordered" evidence="1">
    <location>
        <begin position="207"/>
        <end position="229"/>
    </location>
</feature>
<dbReference type="InParanoid" id="A0A136JFY9"/>
<dbReference type="AlphaFoldDB" id="A0A136JFY9"/>
<dbReference type="STRING" id="196109.A0A136JFY9"/>